<comment type="similarity">
    <text evidence="1">Belongs to the short-chain dehydrogenases/reductases (SDR) family.</text>
</comment>
<dbReference type="FunFam" id="3.40.50.720:FF:000084">
    <property type="entry name" value="Short-chain dehydrogenase reductase"/>
    <property type="match status" value="1"/>
</dbReference>
<gene>
    <name evidence="3" type="ORF">IAG42_35970</name>
</gene>
<dbReference type="InterPro" id="IPR020904">
    <property type="entry name" value="Sc_DH/Rdtase_CS"/>
</dbReference>
<dbReference type="Proteomes" id="UP000516428">
    <property type="component" value="Plasmid unnamed1"/>
</dbReference>
<dbReference type="Gene3D" id="3.40.50.720">
    <property type="entry name" value="NAD(P)-binding Rossmann-like Domain"/>
    <property type="match status" value="1"/>
</dbReference>
<dbReference type="InterPro" id="IPR036291">
    <property type="entry name" value="NAD(P)-bd_dom_sf"/>
</dbReference>
<dbReference type="KEGG" id="sxn:IAG42_35970"/>
<dbReference type="SUPFAM" id="SSF51735">
    <property type="entry name" value="NAD(P)-binding Rossmann-fold domains"/>
    <property type="match status" value="1"/>
</dbReference>
<evidence type="ECO:0000313" key="4">
    <source>
        <dbReference type="Proteomes" id="UP000516428"/>
    </source>
</evidence>
<dbReference type="InterPro" id="IPR002347">
    <property type="entry name" value="SDR_fam"/>
</dbReference>
<name>A0A7H1BKA9_9ACTN</name>
<dbReference type="PANTHER" id="PTHR43639:SF1">
    <property type="entry name" value="SHORT-CHAIN DEHYDROGENASE_REDUCTASE FAMILY PROTEIN"/>
    <property type="match status" value="1"/>
</dbReference>
<protein>
    <submittedName>
        <fullName evidence="3">SDR family oxidoreductase</fullName>
    </submittedName>
</protein>
<dbReference type="CDD" id="cd05233">
    <property type="entry name" value="SDR_c"/>
    <property type="match status" value="1"/>
</dbReference>
<organism evidence="3 4">
    <name type="scientific">Streptomyces xanthii</name>
    <dbReference type="NCBI Taxonomy" id="2768069"/>
    <lineage>
        <taxon>Bacteria</taxon>
        <taxon>Bacillati</taxon>
        <taxon>Actinomycetota</taxon>
        <taxon>Actinomycetes</taxon>
        <taxon>Kitasatosporales</taxon>
        <taxon>Streptomycetaceae</taxon>
        <taxon>Streptomyces</taxon>
    </lineage>
</organism>
<dbReference type="GO" id="GO:0016491">
    <property type="term" value="F:oxidoreductase activity"/>
    <property type="evidence" value="ECO:0007669"/>
    <property type="project" value="UniProtKB-KW"/>
</dbReference>
<dbReference type="PROSITE" id="PS00061">
    <property type="entry name" value="ADH_SHORT"/>
    <property type="match status" value="1"/>
</dbReference>
<reference evidence="3 4" key="1">
    <citation type="submission" date="2020-09" db="EMBL/GenBank/DDBJ databases">
        <title>A novel species.</title>
        <authorList>
            <person name="Gao J."/>
        </authorList>
    </citation>
    <scope>NUCLEOTIDE SEQUENCE [LARGE SCALE GENOMIC DNA]</scope>
    <source>
        <strain evidence="3 4">CRXT-Y-14</strain>
        <plasmid evidence="3 4">unnamed1</plasmid>
    </source>
</reference>
<dbReference type="PRINTS" id="PR00080">
    <property type="entry name" value="SDRFAMILY"/>
</dbReference>
<proteinExistence type="inferred from homology"/>
<keyword evidence="3" id="KW-0614">Plasmid</keyword>
<accession>A0A7H1BKA9</accession>
<evidence type="ECO:0000313" key="3">
    <source>
        <dbReference type="EMBL" id="QNS09164.1"/>
    </source>
</evidence>
<dbReference type="RefSeq" id="WP_188341819.1">
    <property type="nucleotide sequence ID" value="NZ_CP061282.1"/>
</dbReference>
<geneLocation type="plasmid" evidence="3 4">
    <name>unnamed1</name>
</geneLocation>
<dbReference type="PRINTS" id="PR00081">
    <property type="entry name" value="GDHRDH"/>
</dbReference>
<keyword evidence="2" id="KW-0560">Oxidoreductase</keyword>
<dbReference type="EMBL" id="CP061282">
    <property type="protein sequence ID" value="QNS09164.1"/>
    <property type="molecule type" value="Genomic_DNA"/>
</dbReference>
<dbReference type="AlphaFoldDB" id="A0A7H1BKA9"/>
<dbReference type="PANTHER" id="PTHR43639">
    <property type="entry name" value="OXIDOREDUCTASE, SHORT-CHAIN DEHYDROGENASE/REDUCTASE FAMILY (AFU_ORTHOLOGUE AFUA_5G02870)"/>
    <property type="match status" value="1"/>
</dbReference>
<dbReference type="Pfam" id="PF13561">
    <property type="entry name" value="adh_short_C2"/>
    <property type="match status" value="1"/>
</dbReference>
<sequence length="246" mass="25449">MSSTRVALVTGSSAGIGETVARRLAAEGISVVVNSARSTEAGEKVAASLPDALYVQADISDPEQSRQLVAAAVEHYGRLDILVNNAGVTRAIPHGDLDAATPEVWQEIFGLNVFGTWQTTVAAMPALRESGEGVVVNVSSVAGSRPTGSSIPYAVSKAALEHMTRLLAVAVGPEVRVNAVAPGLVETGWTQGSDFFAAIAQKVAEVAPLRRVGQPDDVAEAVLSMIRSTYTTGNVLMVDGGGTLVR</sequence>
<evidence type="ECO:0000256" key="2">
    <source>
        <dbReference type="ARBA" id="ARBA00023002"/>
    </source>
</evidence>
<evidence type="ECO:0000256" key="1">
    <source>
        <dbReference type="ARBA" id="ARBA00006484"/>
    </source>
</evidence>
<keyword evidence="4" id="KW-1185">Reference proteome</keyword>